<gene>
    <name evidence="1" type="ORF">JQC72_12190</name>
</gene>
<accession>A0ABS2WLU3</accession>
<evidence type="ECO:0000313" key="1">
    <source>
        <dbReference type="EMBL" id="MBN2910260.1"/>
    </source>
</evidence>
<keyword evidence="2" id="KW-1185">Reference proteome</keyword>
<proteinExistence type="predicted"/>
<dbReference type="RefSeq" id="WP_205496049.1">
    <property type="nucleotide sequence ID" value="NZ_JAFHAP010000011.1"/>
</dbReference>
<dbReference type="Proteomes" id="UP001177120">
    <property type="component" value="Unassembled WGS sequence"/>
</dbReference>
<protein>
    <submittedName>
        <fullName evidence="1">Uncharacterized protein</fullName>
    </submittedName>
</protein>
<evidence type="ECO:0000313" key="2">
    <source>
        <dbReference type="Proteomes" id="UP001177120"/>
    </source>
</evidence>
<dbReference type="EMBL" id="JAFHAP010000011">
    <property type="protein sequence ID" value="MBN2910260.1"/>
    <property type="molecule type" value="Genomic_DNA"/>
</dbReference>
<sequence>MKHISLEIPKHKLVEPNRHLCVPPIPFFPIMCRAVGPSRHPVVVTDILPLPEAVSFPKRYVLSMAVLLAKAIDPTERGGSISTLLLKGM</sequence>
<organism evidence="1 2">
    <name type="scientific">Polycladomyces zharkentensis</name>
    <dbReference type="NCBI Taxonomy" id="2807616"/>
    <lineage>
        <taxon>Bacteria</taxon>
        <taxon>Bacillati</taxon>
        <taxon>Bacillota</taxon>
        <taxon>Bacilli</taxon>
        <taxon>Bacillales</taxon>
        <taxon>Thermoactinomycetaceae</taxon>
        <taxon>Polycladomyces</taxon>
    </lineage>
</organism>
<reference evidence="1" key="1">
    <citation type="journal article" date="2024" name="Int. J. Syst. Evol. Microbiol.">
        <title>Polycladomyces zharkentensis sp. nov., a novel thermophilic cellulose- and starch-degrading member of the Bacillota from a geothermal aquifer in Kazakhstan.</title>
        <authorList>
            <person name="Mashzhan A."/>
            <person name="Kistaubayeva A."/>
            <person name="Javier-Lopez R."/>
            <person name="Bissenova U."/>
            <person name="Bissenbay A."/>
            <person name="Birkeland N.K."/>
        </authorList>
    </citation>
    <scope>NUCLEOTIDE SEQUENCE</scope>
    <source>
        <strain evidence="1">ZKZ2T</strain>
    </source>
</reference>
<comment type="caution">
    <text evidence="1">The sequence shown here is derived from an EMBL/GenBank/DDBJ whole genome shotgun (WGS) entry which is preliminary data.</text>
</comment>
<name>A0ABS2WLU3_9BACL</name>